<comment type="subcellular location">
    <subcellularLocation>
        <location evidence="1">Cell membrane</location>
        <topology evidence="1">Multi-pass membrane protein</topology>
    </subcellularLocation>
</comment>
<dbReference type="KEGG" id="gps:C427_3191"/>
<reference evidence="10 11" key="1">
    <citation type="journal article" date="2013" name="Genome Announc.">
        <title>Complete Genome Sequence of Glaciecola psychrophila Strain 170T.</title>
        <authorList>
            <person name="Yin J."/>
            <person name="Chen J."/>
            <person name="Liu G."/>
            <person name="Yu Y."/>
            <person name="Song L."/>
            <person name="Wang X."/>
            <person name="Qu X."/>
        </authorList>
    </citation>
    <scope>NUCLEOTIDE SEQUENCE [LARGE SCALE GENOMIC DNA]</scope>
    <source>
        <strain evidence="10 11">170</strain>
    </source>
</reference>
<sequence length="702" mass="79089">MASVGHWQYSLQLSSEQTSQPVQIIGEVNSLVITEKNIRFNIKVTHIADQHLLFTKIFHLSWREPAWQVQQGQRVKLWVKVKPPHGLANEAGFNYQQWLFSEGINATGYVKSDDDNTLLANVNSIRQTLLNRMLGFDLPQRSWLAAVTFGYRGLLQQEDWHLVQKTGVAHLIAISGLHLALVASVSYVLIAWAGGGLISRFYSLHHINLHNVAMLLTLFTTLAYSALAGFGLPTLRAWLMLFLFSVLFLWNKHLGARRLILLGLTGFVFLFPLSIFGLSFWLSFSAVTIICFIFWRWPVKQANFSLTAIFSGMVKVQLCLTVLMLPLVAWQFSYVSTVSPLVNLIAVPVVTMVLVPICLVAVICLAFSPDWAFELFSYADLILSYGLTFLNFALKIKASFFNIPTFPAAVWFFVFLFVLGCCLPSFWLNKKYLFLLLVPLASHLLSPKINTWQLDVLDVGHGLAVLISKNNHAIIYDVGASYPSGFNMADSVLLPILQARGFSKVDVVFISHKDNDHAGSLPQLLKGIEVSQVITNQDKCQQDFAISWQGLSIEALWPDNALKHNDNNGSCVIKVSDQYHSILLPGDINKSIEKQLVGLYPKQLKSDILVAAHHGSNTSSSAEFIQTVGAKYVIFSQGFMNRWRFPRQEVVDRYQTYNPILFSTSHSGQVSFQIEYNSTTPVILKTFRQDIYPYWYANSTHH</sequence>
<dbReference type="GO" id="GO:0030420">
    <property type="term" value="P:establishment of competence for transformation"/>
    <property type="evidence" value="ECO:0007669"/>
    <property type="project" value="InterPro"/>
</dbReference>
<evidence type="ECO:0000259" key="8">
    <source>
        <dbReference type="Pfam" id="PF03772"/>
    </source>
</evidence>
<dbReference type="eggNOG" id="COG0658">
    <property type="taxonomic scope" value="Bacteria"/>
</dbReference>
<dbReference type="NCBIfam" id="TIGR00361">
    <property type="entry name" value="ComEC_Rec2"/>
    <property type="match status" value="1"/>
</dbReference>
<evidence type="ECO:0000256" key="2">
    <source>
        <dbReference type="ARBA" id="ARBA00022475"/>
    </source>
</evidence>
<feature type="domain" description="DUF4131" evidence="9">
    <location>
        <begin position="10"/>
        <end position="114"/>
    </location>
</feature>
<evidence type="ECO:0000259" key="9">
    <source>
        <dbReference type="Pfam" id="PF13567"/>
    </source>
</evidence>
<keyword evidence="3 6" id="KW-0812">Transmembrane</keyword>
<feature type="transmembrane region" description="Helical" evidence="6">
    <location>
        <begin position="171"/>
        <end position="195"/>
    </location>
</feature>
<dbReference type="NCBIfam" id="TIGR00360">
    <property type="entry name" value="ComEC_N-term"/>
    <property type="match status" value="1"/>
</dbReference>
<accession>K7AB12</accession>
<keyword evidence="2" id="KW-1003">Cell membrane</keyword>
<dbReference type="Gene3D" id="3.60.15.10">
    <property type="entry name" value="Ribonuclease Z/Hydroxyacylglutathione hydrolase-like"/>
    <property type="match status" value="2"/>
</dbReference>
<evidence type="ECO:0008006" key="12">
    <source>
        <dbReference type="Google" id="ProtNLM"/>
    </source>
</evidence>
<dbReference type="PATRIC" id="fig|1129794.4.peg.3173"/>
<dbReference type="InterPro" id="IPR035681">
    <property type="entry name" value="ComA-like_MBL"/>
</dbReference>
<evidence type="ECO:0000313" key="10">
    <source>
        <dbReference type="EMBL" id="AGH45300.1"/>
    </source>
</evidence>
<dbReference type="Proteomes" id="UP000011864">
    <property type="component" value="Chromosome"/>
</dbReference>
<dbReference type="EMBL" id="CP003837">
    <property type="protein sequence ID" value="AGH45300.1"/>
    <property type="molecule type" value="Genomic_DNA"/>
</dbReference>
<feature type="transmembrane region" description="Helical" evidence="6">
    <location>
        <begin position="207"/>
        <end position="227"/>
    </location>
</feature>
<evidence type="ECO:0000256" key="4">
    <source>
        <dbReference type="ARBA" id="ARBA00022989"/>
    </source>
</evidence>
<feature type="transmembrane region" description="Helical" evidence="6">
    <location>
        <begin position="341"/>
        <end position="369"/>
    </location>
</feature>
<proteinExistence type="predicted"/>
<dbReference type="GO" id="GO:0005886">
    <property type="term" value="C:plasma membrane"/>
    <property type="evidence" value="ECO:0007669"/>
    <property type="project" value="UniProtKB-SubCell"/>
</dbReference>
<evidence type="ECO:0000259" key="7">
    <source>
        <dbReference type="Pfam" id="PF00753"/>
    </source>
</evidence>
<evidence type="ECO:0000256" key="1">
    <source>
        <dbReference type="ARBA" id="ARBA00004651"/>
    </source>
</evidence>
<evidence type="ECO:0000256" key="5">
    <source>
        <dbReference type="ARBA" id="ARBA00023136"/>
    </source>
</evidence>
<name>K7AB12_9ALTE</name>
<feature type="domain" description="Metallo-beta-lactamase" evidence="7">
    <location>
        <begin position="458"/>
        <end position="630"/>
    </location>
</feature>
<keyword evidence="11" id="KW-1185">Reference proteome</keyword>
<feature type="transmembrane region" description="Helical" evidence="6">
    <location>
        <begin position="406"/>
        <end position="428"/>
    </location>
</feature>
<keyword evidence="5 6" id="KW-0472">Membrane</keyword>
<organism evidence="10 11">
    <name type="scientific">Paraglaciecola psychrophila 170</name>
    <dbReference type="NCBI Taxonomy" id="1129794"/>
    <lineage>
        <taxon>Bacteria</taxon>
        <taxon>Pseudomonadati</taxon>
        <taxon>Pseudomonadota</taxon>
        <taxon>Gammaproteobacteria</taxon>
        <taxon>Alteromonadales</taxon>
        <taxon>Alteromonadaceae</taxon>
        <taxon>Paraglaciecola</taxon>
    </lineage>
</organism>
<dbReference type="InterPro" id="IPR004477">
    <property type="entry name" value="ComEC_N"/>
</dbReference>
<dbReference type="PANTHER" id="PTHR30619:SF1">
    <property type="entry name" value="RECOMBINATION PROTEIN 2"/>
    <property type="match status" value="1"/>
</dbReference>
<evidence type="ECO:0000313" key="11">
    <source>
        <dbReference type="Proteomes" id="UP000011864"/>
    </source>
</evidence>
<dbReference type="CDD" id="cd07731">
    <property type="entry name" value="ComA-like_MBL-fold"/>
    <property type="match status" value="1"/>
</dbReference>
<evidence type="ECO:0000256" key="3">
    <source>
        <dbReference type="ARBA" id="ARBA00022692"/>
    </source>
</evidence>
<feature type="transmembrane region" description="Helical" evidence="6">
    <location>
        <begin position="307"/>
        <end position="329"/>
    </location>
</feature>
<dbReference type="HOGENOM" id="CLU_010363_3_0_6"/>
<dbReference type="PANTHER" id="PTHR30619">
    <property type="entry name" value="DNA INTERNALIZATION/COMPETENCE PROTEIN COMEC/REC2"/>
    <property type="match status" value="1"/>
</dbReference>
<gene>
    <name evidence="10" type="ORF">C427_3191</name>
</gene>
<dbReference type="STRING" id="1129794.C427_3191"/>
<dbReference type="AlphaFoldDB" id="K7AB12"/>
<dbReference type="SUPFAM" id="SSF56281">
    <property type="entry name" value="Metallo-hydrolase/oxidoreductase"/>
    <property type="match status" value="1"/>
</dbReference>
<dbReference type="InterPro" id="IPR036866">
    <property type="entry name" value="RibonucZ/Hydroxyglut_hydro"/>
</dbReference>
<dbReference type="eggNOG" id="COG2333">
    <property type="taxonomic scope" value="Bacteria"/>
</dbReference>
<feature type="transmembrane region" description="Helical" evidence="6">
    <location>
        <begin position="262"/>
        <end position="295"/>
    </location>
</feature>
<feature type="transmembrane region" description="Helical" evidence="6">
    <location>
        <begin position="375"/>
        <end position="394"/>
    </location>
</feature>
<dbReference type="InterPro" id="IPR004797">
    <property type="entry name" value="Competence_ComEC/Rec2"/>
</dbReference>
<dbReference type="Pfam" id="PF03772">
    <property type="entry name" value="Competence"/>
    <property type="match status" value="1"/>
</dbReference>
<keyword evidence="4 6" id="KW-1133">Transmembrane helix</keyword>
<dbReference type="Pfam" id="PF00753">
    <property type="entry name" value="Lactamase_B"/>
    <property type="match status" value="1"/>
</dbReference>
<dbReference type="Pfam" id="PF13567">
    <property type="entry name" value="DUF4131"/>
    <property type="match status" value="1"/>
</dbReference>
<evidence type="ECO:0000256" key="6">
    <source>
        <dbReference type="SAM" id="Phobius"/>
    </source>
</evidence>
<dbReference type="InterPro" id="IPR001279">
    <property type="entry name" value="Metallo-B-lactamas"/>
</dbReference>
<dbReference type="InterPro" id="IPR052159">
    <property type="entry name" value="Competence_DNA_uptake"/>
</dbReference>
<feature type="domain" description="ComEC/Rec2-related protein" evidence="8">
    <location>
        <begin position="148"/>
        <end position="422"/>
    </location>
</feature>
<protein>
    <recommendedName>
        <fullName evidence="12">DNA internalization-related competence protein ComEC/Rec2</fullName>
    </recommendedName>
</protein>
<dbReference type="InterPro" id="IPR025405">
    <property type="entry name" value="DUF4131"/>
</dbReference>